<dbReference type="OrthoDB" id="9150024at2"/>
<dbReference type="InterPro" id="IPR012845">
    <property type="entry name" value="RNA_pol_sigma_FliA_WhiG"/>
</dbReference>
<evidence type="ECO:0000256" key="3">
    <source>
        <dbReference type="ARBA" id="ARBA00023125"/>
    </source>
</evidence>
<reference evidence="9 10" key="1">
    <citation type="submission" date="2017-05" db="EMBL/GenBank/DDBJ databases">
        <authorList>
            <person name="Varghese N."/>
            <person name="Submissions S."/>
        </authorList>
    </citation>
    <scope>NUCLEOTIDE SEQUENCE [LARGE SCALE GENOMIC DNA]</scope>
    <source>
        <strain evidence="9 10">DSM 21985</strain>
    </source>
</reference>
<dbReference type="GO" id="GO:0003899">
    <property type="term" value="F:DNA-directed RNA polymerase activity"/>
    <property type="evidence" value="ECO:0007669"/>
    <property type="project" value="InterPro"/>
</dbReference>
<dbReference type="InterPro" id="IPR007630">
    <property type="entry name" value="RNA_pol_sigma70_r4"/>
</dbReference>
<dbReference type="GO" id="GO:0016987">
    <property type="term" value="F:sigma factor activity"/>
    <property type="evidence" value="ECO:0007669"/>
    <property type="project" value="UniProtKB-KW"/>
</dbReference>
<dbReference type="Gene3D" id="1.20.140.160">
    <property type="match status" value="1"/>
</dbReference>
<keyword evidence="2" id="KW-0731">Sigma factor</keyword>
<dbReference type="EMBL" id="FXTP01000019">
    <property type="protein sequence ID" value="SMO95648.1"/>
    <property type="molecule type" value="Genomic_DNA"/>
</dbReference>
<dbReference type="InterPro" id="IPR007627">
    <property type="entry name" value="RNA_pol_sigma70_r2"/>
</dbReference>
<dbReference type="InterPro" id="IPR000943">
    <property type="entry name" value="RNA_pol_sigma70"/>
</dbReference>
<evidence type="ECO:0000259" key="7">
    <source>
        <dbReference type="Pfam" id="PF04542"/>
    </source>
</evidence>
<dbReference type="Pfam" id="PF04539">
    <property type="entry name" value="Sigma70_r3"/>
    <property type="match status" value="1"/>
</dbReference>
<feature type="domain" description="RNA polymerase sigma-70 region 3" evidence="6">
    <location>
        <begin position="107"/>
        <end position="181"/>
    </location>
</feature>
<dbReference type="AlphaFoldDB" id="A0A521FHE2"/>
<organism evidence="9 10">
    <name type="scientific">Gracilimonas mengyeensis</name>
    <dbReference type="NCBI Taxonomy" id="1302730"/>
    <lineage>
        <taxon>Bacteria</taxon>
        <taxon>Pseudomonadati</taxon>
        <taxon>Balneolota</taxon>
        <taxon>Balneolia</taxon>
        <taxon>Balneolales</taxon>
        <taxon>Balneolaceae</taxon>
        <taxon>Gracilimonas</taxon>
    </lineage>
</organism>
<feature type="domain" description="RNA polymerase sigma-70 region 4" evidence="8">
    <location>
        <begin position="198"/>
        <end position="244"/>
    </location>
</feature>
<keyword evidence="4" id="KW-0804">Transcription</keyword>
<evidence type="ECO:0000259" key="6">
    <source>
        <dbReference type="Pfam" id="PF04539"/>
    </source>
</evidence>
<gene>
    <name evidence="9" type="ORF">SAMN06265219_11936</name>
</gene>
<protein>
    <submittedName>
        <fullName evidence="9">RNA polymerase, sigma 28 subunit, SigD/FliA/WhiG</fullName>
    </submittedName>
</protein>
<dbReference type="Pfam" id="PF04542">
    <property type="entry name" value="Sigma70_r2"/>
    <property type="match status" value="1"/>
</dbReference>
<evidence type="ECO:0000256" key="1">
    <source>
        <dbReference type="ARBA" id="ARBA00023015"/>
    </source>
</evidence>
<evidence type="ECO:0000259" key="8">
    <source>
        <dbReference type="Pfam" id="PF04545"/>
    </source>
</evidence>
<dbReference type="SUPFAM" id="SSF88659">
    <property type="entry name" value="Sigma3 and sigma4 domains of RNA polymerase sigma factors"/>
    <property type="match status" value="2"/>
</dbReference>
<feature type="region of interest" description="Disordered" evidence="5">
    <location>
        <begin position="164"/>
        <end position="186"/>
    </location>
</feature>
<dbReference type="InterPro" id="IPR014284">
    <property type="entry name" value="RNA_pol_sigma-70_dom"/>
</dbReference>
<dbReference type="CDD" id="cd06171">
    <property type="entry name" value="Sigma70_r4"/>
    <property type="match status" value="1"/>
</dbReference>
<evidence type="ECO:0000256" key="4">
    <source>
        <dbReference type="ARBA" id="ARBA00023163"/>
    </source>
</evidence>
<evidence type="ECO:0000313" key="10">
    <source>
        <dbReference type="Proteomes" id="UP000317557"/>
    </source>
</evidence>
<dbReference type="SUPFAM" id="SSF88946">
    <property type="entry name" value="Sigma2 domain of RNA polymerase sigma factors"/>
    <property type="match status" value="1"/>
</dbReference>
<dbReference type="GO" id="GO:0003677">
    <property type="term" value="F:DNA binding"/>
    <property type="evidence" value="ECO:0007669"/>
    <property type="project" value="UniProtKB-KW"/>
</dbReference>
<dbReference type="Proteomes" id="UP000317557">
    <property type="component" value="Unassembled WGS sequence"/>
</dbReference>
<evidence type="ECO:0000256" key="2">
    <source>
        <dbReference type="ARBA" id="ARBA00023082"/>
    </source>
</evidence>
<keyword evidence="1" id="KW-0805">Transcription regulation</keyword>
<dbReference type="Gene3D" id="1.10.1740.10">
    <property type="match status" value="1"/>
</dbReference>
<dbReference type="RefSeq" id="WP_142456130.1">
    <property type="nucleotide sequence ID" value="NZ_FXTP01000019.1"/>
</dbReference>
<dbReference type="NCBIfam" id="TIGR02937">
    <property type="entry name" value="sigma70-ECF"/>
    <property type="match status" value="2"/>
</dbReference>
<feature type="domain" description="RNA polymerase sigma-70 region 2" evidence="7">
    <location>
        <begin position="28"/>
        <end position="94"/>
    </location>
</feature>
<dbReference type="GO" id="GO:0006352">
    <property type="term" value="P:DNA-templated transcription initiation"/>
    <property type="evidence" value="ECO:0007669"/>
    <property type="project" value="InterPro"/>
</dbReference>
<keyword evidence="10" id="KW-1185">Reference proteome</keyword>
<dbReference type="InterPro" id="IPR013325">
    <property type="entry name" value="RNA_pol_sigma_r2"/>
</dbReference>
<evidence type="ECO:0000313" key="9">
    <source>
        <dbReference type="EMBL" id="SMO95648.1"/>
    </source>
</evidence>
<sequence length="255" mass="29514">MGNKSLQELMELYCKNPAPGLRNSIISKSMPLIRSIIGKISRPDQPLTQREDLESAGIYGLLQAMDSYDHERNIQFNTFAYYRIRGSIVDYLRSIDQLPRKQRKNYGEVQNVIDQKSQILGREPSDEEIAEELDMDIDDYHKLLSNVQQRNVLSLDSPAYDDSGASSHYDFHEDPDSETPDLNLEKKERTEALQKKIGELKERERLILMLYYYEDMTMSEIALLLELTEARISQIVGKLLIKLKSELSKDQVMFS</sequence>
<dbReference type="PANTHER" id="PTHR30385:SF7">
    <property type="entry name" value="RNA POLYMERASE SIGMA FACTOR FLIA"/>
    <property type="match status" value="1"/>
</dbReference>
<accession>A0A521FHE2</accession>
<dbReference type="NCBIfam" id="TIGR02479">
    <property type="entry name" value="FliA_WhiG"/>
    <property type="match status" value="1"/>
</dbReference>
<dbReference type="PRINTS" id="PR00046">
    <property type="entry name" value="SIGMA70FCT"/>
</dbReference>
<dbReference type="PANTHER" id="PTHR30385">
    <property type="entry name" value="SIGMA FACTOR F FLAGELLAR"/>
    <property type="match status" value="1"/>
</dbReference>
<name>A0A521FHE2_9BACT</name>
<keyword evidence="3" id="KW-0238">DNA-binding</keyword>
<evidence type="ECO:0000256" key="5">
    <source>
        <dbReference type="SAM" id="MobiDB-lite"/>
    </source>
</evidence>
<dbReference type="Pfam" id="PF04545">
    <property type="entry name" value="Sigma70_r4"/>
    <property type="match status" value="1"/>
</dbReference>
<proteinExistence type="predicted"/>
<dbReference type="InterPro" id="IPR007624">
    <property type="entry name" value="RNA_pol_sigma70_r3"/>
</dbReference>
<dbReference type="InterPro" id="IPR013324">
    <property type="entry name" value="RNA_pol_sigma_r3/r4-like"/>
</dbReference>